<dbReference type="RefSeq" id="XP_009831214.1">
    <property type="nucleotide sequence ID" value="XM_009832912.1"/>
</dbReference>
<dbReference type="OrthoDB" id="204260at2759"/>
<gene>
    <name evidence="4" type="ORF">H257_07400</name>
</gene>
<dbReference type="EMBL" id="KI913128">
    <property type="protein sequence ID" value="ETV79373.1"/>
    <property type="molecule type" value="Genomic_DNA"/>
</dbReference>
<feature type="repeat" description="ANK" evidence="3">
    <location>
        <begin position="66"/>
        <end position="98"/>
    </location>
</feature>
<keyword evidence="1" id="KW-0677">Repeat</keyword>
<keyword evidence="2 3" id="KW-0040">ANK repeat</keyword>
<dbReference type="InterPro" id="IPR036770">
    <property type="entry name" value="Ankyrin_rpt-contain_sf"/>
</dbReference>
<proteinExistence type="predicted"/>
<dbReference type="GeneID" id="20809396"/>
<evidence type="ECO:0000256" key="2">
    <source>
        <dbReference type="ARBA" id="ARBA00023043"/>
    </source>
</evidence>
<dbReference type="VEuPathDB" id="FungiDB:H257_07400"/>
<reference evidence="4" key="1">
    <citation type="submission" date="2013-12" db="EMBL/GenBank/DDBJ databases">
        <title>The Genome Sequence of Aphanomyces astaci APO3.</title>
        <authorList>
            <consortium name="The Broad Institute Genomics Platform"/>
            <person name="Russ C."/>
            <person name="Tyler B."/>
            <person name="van West P."/>
            <person name="Dieguez-Uribeondo J."/>
            <person name="Young S.K."/>
            <person name="Zeng Q."/>
            <person name="Gargeya S."/>
            <person name="Fitzgerald M."/>
            <person name="Abouelleil A."/>
            <person name="Alvarado L."/>
            <person name="Chapman S.B."/>
            <person name="Gainer-Dewar J."/>
            <person name="Goldberg J."/>
            <person name="Griggs A."/>
            <person name="Gujja S."/>
            <person name="Hansen M."/>
            <person name="Howarth C."/>
            <person name="Imamovic A."/>
            <person name="Ireland A."/>
            <person name="Larimer J."/>
            <person name="McCowan C."/>
            <person name="Murphy C."/>
            <person name="Pearson M."/>
            <person name="Poon T.W."/>
            <person name="Priest M."/>
            <person name="Roberts A."/>
            <person name="Saif S."/>
            <person name="Shea T."/>
            <person name="Sykes S."/>
            <person name="Wortman J."/>
            <person name="Nusbaum C."/>
            <person name="Birren B."/>
        </authorList>
    </citation>
    <scope>NUCLEOTIDE SEQUENCE [LARGE SCALE GENOMIC DNA]</scope>
    <source>
        <strain evidence="4">APO3</strain>
    </source>
</reference>
<evidence type="ECO:0000313" key="4">
    <source>
        <dbReference type="EMBL" id="ETV79373.1"/>
    </source>
</evidence>
<accession>W4GKC6</accession>
<dbReference type="PANTHER" id="PTHR24171">
    <property type="entry name" value="ANKYRIN REPEAT DOMAIN-CONTAINING PROTEIN 39-RELATED"/>
    <property type="match status" value="1"/>
</dbReference>
<dbReference type="PROSITE" id="PS50297">
    <property type="entry name" value="ANK_REP_REGION"/>
    <property type="match status" value="1"/>
</dbReference>
<protein>
    <submittedName>
        <fullName evidence="4">Uncharacterized protein</fullName>
    </submittedName>
</protein>
<dbReference type="PROSITE" id="PS50088">
    <property type="entry name" value="ANK_REPEAT"/>
    <property type="match status" value="1"/>
</dbReference>
<sequence>MPPPEDADEWTLPRVKFLLETQEVNARSPLTGRSLLHDASIRGMKDVVLHMLANTECDVEVRTMLGCATPLHLAVHASDRSIVFLLLSHGANPNVRDRFGSTPLHYCTKRSVAVHLIQFGARVLAANKKRKTAAFMIQSNEEADSALKTYINELADAEYTVRRQQQR</sequence>
<dbReference type="AlphaFoldDB" id="W4GKC6"/>
<name>W4GKC6_APHAT</name>
<organism evidence="4">
    <name type="scientific">Aphanomyces astaci</name>
    <name type="common">Crayfish plague agent</name>
    <dbReference type="NCBI Taxonomy" id="112090"/>
    <lineage>
        <taxon>Eukaryota</taxon>
        <taxon>Sar</taxon>
        <taxon>Stramenopiles</taxon>
        <taxon>Oomycota</taxon>
        <taxon>Saprolegniomycetes</taxon>
        <taxon>Saprolegniales</taxon>
        <taxon>Verrucalvaceae</taxon>
        <taxon>Aphanomyces</taxon>
    </lineage>
</organism>
<dbReference type="STRING" id="112090.W4GKC6"/>
<dbReference type="Pfam" id="PF00023">
    <property type="entry name" value="Ank"/>
    <property type="match status" value="1"/>
</dbReference>
<dbReference type="SUPFAM" id="SSF48403">
    <property type="entry name" value="Ankyrin repeat"/>
    <property type="match status" value="1"/>
</dbReference>
<dbReference type="SMART" id="SM00248">
    <property type="entry name" value="ANK"/>
    <property type="match status" value="3"/>
</dbReference>
<dbReference type="Pfam" id="PF12796">
    <property type="entry name" value="Ank_2"/>
    <property type="match status" value="1"/>
</dbReference>
<evidence type="ECO:0000256" key="1">
    <source>
        <dbReference type="ARBA" id="ARBA00022737"/>
    </source>
</evidence>
<dbReference type="InterPro" id="IPR002110">
    <property type="entry name" value="Ankyrin_rpt"/>
</dbReference>
<evidence type="ECO:0000256" key="3">
    <source>
        <dbReference type="PROSITE-ProRule" id="PRU00023"/>
    </source>
</evidence>
<dbReference type="Gene3D" id="1.25.40.20">
    <property type="entry name" value="Ankyrin repeat-containing domain"/>
    <property type="match status" value="1"/>
</dbReference>